<dbReference type="Pfam" id="PF03600">
    <property type="entry name" value="CitMHS"/>
    <property type="match status" value="1"/>
</dbReference>
<feature type="transmembrane region" description="Helical" evidence="10">
    <location>
        <begin position="177"/>
        <end position="200"/>
    </location>
</feature>
<feature type="transmembrane region" description="Helical" evidence="10">
    <location>
        <begin position="244"/>
        <end position="260"/>
    </location>
</feature>
<keyword evidence="7" id="KW-0059">Arsenical resistance</keyword>
<evidence type="ECO:0000313" key="12">
    <source>
        <dbReference type="EMBL" id="GIF86173.1"/>
    </source>
</evidence>
<dbReference type="PANTHER" id="PTHR43302:SF5">
    <property type="entry name" value="TRANSPORTER ARSB-RELATED"/>
    <property type="match status" value="1"/>
</dbReference>
<accession>A0A8J3NNJ7</accession>
<gene>
    <name evidence="12" type="ORF">Cba03nite_75220</name>
</gene>
<dbReference type="InterPro" id="IPR004680">
    <property type="entry name" value="Cit_transptr-like_dom"/>
</dbReference>
<organism evidence="12 13">
    <name type="scientific">Catellatospora bangladeshensis</name>
    <dbReference type="NCBI Taxonomy" id="310355"/>
    <lineage>
        <taxon>Bacteria</taxon>
        <taxon>Bacillati</taxon>
        <taxon>Actinomycetota</taxon>
        <taxon>Actinomycetes</taxon>
        <taxon>Micromonosporales</taxon>
        <taxon>Micromonosporaceae</taxon>
        <taxon>Catellatospora</taxon>
    </lineage>
</organism>
<comment type="subcellular location">
    <subcellularLocation>
        <location evidence="1">Cell membrane</location>
        <topology evidence="1">Multi-pass membrane protein</topology>
    </subcellularLocation>
</comment>
<feature type="transmembrane region" description="Helical" evidence="10">
    <location>
        <begin position="58"/>
        <end position="76"/>
    </location>
</feature>
<evidence type="ECO:0000256" key="5">
    <source>
        <dbReference type="ARBA" id="ARBA00022475"/>
    </source>
</evidence>
<sequence>MAATSQRTAEGLVTGAPLVRRRLGGMDRLALGLLAAGGLAVVTGLLPAAAAGATVTRLAPLLLFLAAVTVLAELTARAEVFDVLAARVTIAGRGSNRLLFLLCVGFAALTTVVLNLDTTAVLLTPVMLATAARAGIAPLPLAMTTVWLANTASLLLPVSNLTNLLAADRIGLGPLDFAARMLLPQLAALAVTAACLWLFYWRRNPGTYQPPAPHRPADRRLFIAGALSCAMFIASILAGVPLGAAAAVCALGLAAAYAAWGRHHLRWSLLPWRLVVFVTGLMLVVDTVSRHGLGAVTAALAGDGLGTAGTVRAAAAGGLLANLVNNLPAYTAAESVLTGRDPLLALLIGTNVGPLITPWASLATLLWLERCRAAGLTVRWPRFIFTGSVTAATSLLAATLSLSAAR</sequence>
<comment type="similarity">
    <text evidence="2">Belongs to the ArsB family.</text>
</comment>
<keyword evidence="6 10" id="KW-0812">Transmembrane</keyword>
<evidence type="ECO:0000256" key="7">
    <source>
        <dbReference type="ARBA" id="ARBA00022849"/>
    </source>
</evidence>
<feature type="domain" description="Citrate transporter-like" evidence="11">
    <location>
        <begin position="31"/>
        <end position="361"/>
    </location>
</feature>
<comment type="similarity">
    <text evidence="3">Belongs to the CitM (TC 2.A.11) transporter family.</text>
</comment>
<dbReference type="GO" id="GO:0015105">
    <property type="term" value="F:arsenite transmembrane transporter activity"/>
    <property type="evidence" value="ECO:0007669"/>
    <property type="project" value="InterPro"/>
</dbReference>
<dbReference type="InterPro" id="IPR000802">
    <property type="entry name" value="Arsenical_pump_ArsB"/>
</dbReference>
<dbReference type="EMBL" id="BONF01000061">
    <property type="protein sequence ID" value="GIF86173.1"/>
    <property type="molecule type" value="Genomic_DNA"/>
</dbReference>
<feature type="transmembrane region" description="Helical" evidence="10">
    <location>
        <begin position="29"/>
        <end position="52"/>
    </location>
</feature>
<feature type="transmembrane region" description="Helical" evidence="10">
    <location>
        <begin position="380"/>
        <end position="405"/>
    </location>
</feature>
<evidence type="ECO:0000256" key="9">
    <source>
        <dbReference type="ARBA" id="ARBA00023136"/>
    </source>
</evidence>
<evidence type="ECO:0000313" key="13">
    <source>
        <dbReference type="Proteomes" id="UP000601223"/>
    </source>
</evidence>
<dbReference type="PANTHER" id="PTHR43302">
    <property type="entry name" value="TRANSPORTER ARSB-RELATED"/>
    <property type="match status" value="1"/>
</dbReference>
<evidence type="ECO:0000256" key="8">
    <source>
        <dbReference type="ARBA" id="ARBA00022989"/>
    </source>
</evidence>
<feature type="transmembrane region" description="Helical" evidence="10">
    <location>
        <begin position="221"/>
        <end position="238"/>
    </location>
</feature>
<comment type="caution">
    <text evidence="12">The sequence shown here is derived from an EMBL/GenBank/DDBJ whole genome shotgun (WGS) entry which is preliminary data.</text>
</comment>
<keyword evidence="4" id="KW-0813">Transport</keyword>
<keyword evidence="13" id="KW-1185">Reference proteome</keyword>
<feature type="transmembrane region" description="Helical" evidence="10">
    <location>
        <begin position="97"/>
        <end position="114"/>
    </location>
</feature>
<feature type="transmembrane region" description="Helical" evidence="10">
    <location>
        <begin position="343"/>
        <end position="368"/>
    </location>
</feature>
<dbReference type="AlphaFoldDB" id="A0A8J3NNJ7"/>
<evidence type="ECO:0000256" key="3">
    <source>
        <dbReference type="ARBA" id="ARBA00009843"/>
    </source>
</evidence>
<evidence type="ECO:0000256" key="1">
    <source>
        <dbReference type="ARBA" id="ARBA00004651"/>
    </source>
</evidence>
<keyword evidence="5" id="KW-1003">Cell membrane</keyword>
<reference evidence="12 13" key="1">
    <citation type="submission" date="2021-01" db="EMBL/GenBank/DDBJ databases">
        <title>Whole genome shotgun sequence of Catellatospora bangladeshensis NBRC 107357.</title>
        <authorList>
            <person name="Komaki H."/>
            <person name="Tamura T."/>
        </authorList>
    </citation>
    <scope>NUCLEOTIDE SEQUENCE [LARGE SCALE GENOMIC DNA]</scope>
    <source>
        <strain evidence="12 13">NBRC 107357</strain>
    </source>
</reference>
<dbReference type="PRINTS" id="PR00758">
    <property type="entry name" value="ARSENICPUMP"/>
</dbReference>
<evidence type="ECO:0000256" key="4">
    <source>
        <dbReference type="ARBA" id="ARBA00022448"/>
    </source>
</evidence>
<keyword evidence="8 10" id="KW-1133">Transmembrane helix</keyword>
<evidence type="ECO:0000256" key="2">
    <source>
        <dbReference type="ARBA" id="ARBA00006433"/>
    </source>
</evidence>
<name>A0A8J3NNJ7_9ACTN</name>
<dbReference type="GO" id="GO:0046685">
    <property type="term" value="P:response to arsenic-containing substance"/>
    <property type="evidence" value="ECO:0007669"/>
    <property type="project" value="UniProtKB-KW"/>
</dbReference>
<evidence type="ECO:0000256" key="6">
    <source>
        <dbReference type="ARBA" id="ARBA00022692"/>
    </source>
</evidence>
<dbReference type="RefSeq" id="WP_203756986.1">
    <property type="nucleotide sequence ID" value="NZ_BONF01000061.1"/>
</dbReference>
<dbReference type="GO" id="GO:0005886">
    <property type="term" value="C:plasma membrane"/>
    <property type="evidence" value="ECO:0007669"/>
    <property type="project" value="UniProtKB-SubCell"/>
</dbReference>
<evidence type="ECO:0000256" key="10">
    <source>
        <dbReference type="SAM" id="Phobius"/>
    </source>
</evidence>
<evidence type="ECO:0000259" key="11">
    <source>
        <dbReference type="Pfam" id="PF03600"/>
    </source>
</evidence>
<dbReference type="Proteomes" id="UP000601223">
    <property type="component" value="Unassembled WGS sequence"/>
</dbReference>
<protein>
    <submittedName>
        <fullName evidence="12">Arsenic transporter</fullName>
    </submittedName>
</protein>
<proteinExistence type="inferred from homology"/>
<feature type="transmembrane region" description="Helical" evidence="10">
    <location>
        <begin position="267"/>
        <end position="285"/>
    </location>
</feature>
<keyword evidence="9 10" id="KW-0472">Membrane</keyword>